<keyword evidence="3" id="KW-1185">Reference proteome</keyword>
<protein>
    <recommendedName>
        <fullName evidence="4">C2H2-type domain-containing protein</fullName>
    </recommendedName>
</protein>
<comment type="caution">
    <text evidence="2">The sequence shown here is derived from an EMBL/GenBank/DDBJ whole genome shotgun (WGS) entry which is preliminary data.</text>
</comment>
<feature type="region of interest" description="Disordered" evidence="1">
    <location>
        <begin position="131"/>
        <end position="348"/>
    </location>
</feature>
<feature type="compositionally biased region" description="Polar residues" evidence="1">
    <location>
        <begin position="320"/>
        <end position="337"/>
    </location>
</feature>
<evidence type="ECO:0000256" key="1">
    <source>
        <dbReference type="SAM" id="MobiDB-lite"/>
    </source>
</evidence>
<dbReference type="AlphaFoldDB" id="A0AA39PP20"/>
<dbReference type="EMBL" id="JAUEPR010000003">
    <property type="protein sequence ID" value="KAK0487756.1"/>
    <property type="molecule type" value="Genomic_DNA"/>
</dbReference>
<accession>A0AA39PP20</accession>
<feature type="compositionally biased region" description="Acidic residues" evidence="1">
    <location>
        <begin position="437"/>
        <end position="447"/>
    </location>
</feature>
<feature type="compositionally biased region" description="Acidic residues" evidence="1">
    <location>
        <begin position="296"/>
        <end position="305"/>
    </location>
</feature>
<feature type="compositionally biased region" description="Polar residues" evidence="1">
    <location>
        <begin position="207"/>
        <end position="219"/>
    </location>
</feature>
<dbReference type="Gene3D" id="3.30.160.60">
    <property type="entry name" value="Classic Zinc Finger"/>
    <property type="match status" value="1"/>
</dbReference>
<gene>
    <name evidence="2" type="ORF">IW261DRAFT_638562</name>
</gene>
<proteinExistence type="predicted"/>
<feature type="region of interest" description="Disordered" evidence="1">
    <location>
        <begin position="403"/>
        <end position="447"/>
    </location>
</feature>
<dbReference type="Proteomes" id="UP001175227">
    <property type="component" value="Unassembled WGS sequence"/>
</dbReference>
<evidence type="ECO:0000313" key="2">
    <source>
        <dbReference type="EMBL" id="KAK0487756.1"/>
    </source>
</evidence>
<feature type="compositionally biased region" description="Basic residues" evidence="1">
    <location>
        <begin position="171"/>
        <end position="181"/>
    </location>
</feature>
<name>A0AA39PP20_9AGAR</name>
<evidence type="ECO:0000313" key="3">
    <source>
        <dbReference type="Proteomes" id="UP001175227"/>
    </source>
</evidence>
<evidence type="ECO:0008006" key="4">
    <source>
        <dbReference type="Google" id="ProtNLM"/>
    </source>
</evidence>
<organism evidence="2 3">
    <name type="scientific">Armillaria novae-zelandiae</name>
    <dbReference type="NCBI Taxonomy" id="153914"/>
    <lineage>
        <taxon>Eukaryota</taxon>
        <taxon>Fungi</taxon>
        <taxon>Dikarya</taxon>
        <taxon>Basidiomycota</taxon>
        <taxon>Agaricomycotina</taxon>
        <taxon>Agaricomycetes</taxon>
        <taxon>Agaricomycetidae</taxon>
        <taxon>Agaricales</taxon>
        <taxon>Marasmiineae</taxon>
        <taxon>Physalacriaceae</taxon>
        <taxon>Armillaria</taxon>
    </lineage>
</organism>
<sequence>MSNPSRATDANDPLVPNNIQQYQCSPGGTFESSDLWNDCYDDSATASDITALDCFDSQVYNNPASLLAPLPDLATDYDADYYPPNFSDCVEESSSYGVMSGEAMAYYSPYYYAAEPSSGIFLSHDSQPATQLETGNAFTGTDCPTYEGPPAPTQRESNNYHPDETDIPKARIIRKKGRRPRPPAVNEETQPPPAAPCPSVELGEPGPTTQRADPRTSQAPLKRKLDFTPPPEFDRAGKRRRMNTNQDAAQIRLESGEEQAGGMGSSESLGYKSPRKEGAPVRPCRSLHLSKRWDWDEGSYNEDDSSSMGSSGPGEPGPSTWAQNADVSSPGSANSDCSWAPTPKPISRSKRNKYRCLHCGRAPGFGHRSDLDRHKKYHCRTNVSGDRDKSHLECPDCHTVYSRPDSLRRHRGTPSACANNIARSLKKAKRPEKHDDYEEEDDSDRGE</sequence>
<reference evidence="2" key="1">
    <citation type="submission" date="2023-06" db="EMBL/GenBank/DDBJ databases">
        <authorList>
            <consortium name="Lawrence Berkeley National Laboratory"/>
            <person name="Ahrendt S."/>
            <person name="Sahu N."/>
            <person name="Indic B."/>
            <person name="Wong-Bajracharya J."/>
            <person name="Merenyi Z."/>
            <person name="Ke H.-M."/>
            <person name="Monk M."/>
            <person name="Kocsube S."/>
            <person name="Drula E."/>
            <person name="Lipzen A."/>
            <person name="Balint B."/>
            <person name="Henrissat B."/>
            <person name="Andreopoulos B."/>
            <person name="Martin F.M."/>
            <person name="Harder C.B."/>
            <person name="Rigling D."/>
            <person name="Ford K.L."/>
            <person name="Foster G.D."/>
            <person name="Pangilinan J."/>
            <person name="Papanicolaou A."/>
            <person name="Barry K."/>
            <person name="LaButti K."/>
            <person name="Viragh M."/>
            <person name="Koriabine M."/>
            <person name="Yan M."/>
            <person name="Riley R."/>
            <person name="Champramary S."/>
            <person name="Plett K.L."/>
            <person name="Tsai I.J."/>
            <person name="Slot J."/>
            <person name="Sipos G."/>
            <person name="Plett J."/>
            <person name="Nagy L.G."/>
            <person name="Grigoriev I.V."/>
        </authorList>
    </citation>
    <scope>NUCLEOTIDE SEQUENCE</scope>
    <source>
        <strain evidence="2">ICMP 16352</strain>
    </source>
</reference>